<reference evidence="1 2" key="1">
    <citation type="submission" date="2019-04" db="EMBL/GenBank/DDBJ databases">
        <title>Genome sequencing of Clostridium botulinum Groups I-IV and Clostridium butyricum.</title>
        <authorList>
            <person name="Brunt J."/>
            <person name="Van Vliet A.H.M."/>
            <person name="Stringer S.C."/>
            <person name="Carter A.T."/>
            <person name="Peck M.W."/>
        </authorList>
    </citation>
    <scope>NUCLEOTIDE SEQUENCE [LARGE SCALE GENOMIC DNA]</scope>
    <source>
        <strain evidence="1 2">Colworth BL30</strain>
    </source>
</reference>
<protein>
    <recommendedName>
        <fullName evidence="3">DUF5659 domain-containing protein</fullName>
    </recommendedName>
</protein>
<accession>A0A846JC14</accession>
<dbReference type="Proteomes" id="UP000480039">
    <property type="component" value="Unassembled WGS sequence"/>
</dbReference>
<organism evidence="1 2">
    <name type="scientific">Clostridium botulinum</name>
    <dbReference type="NCBI Taxonomy" id="1491"/>
    <lineage>
        <taxon>Bacteria</taxon>
        <taxon>Bacillati</taxon>
        <taxon>Bacillota</taxon>
        <taxon>Clostridia</taxon>
        <taxon>Eubacteriales</taxon>
        <taxon>Clostridiaceae</taxon>
        <taxon>Clostridium</taxon>
    </lineage>
</organism>
<evidence type="ECO:0008006" key="3">
    <source>
        <dbReference type="Google" id="ProtNLM"/>
    </source>
</evidence>
<dbReference type="EMBL" id="SWQE01000017">
    <property type="protein sequence ID" value="NFJ10630.1"/>
    <property type="molecule type" value="Genomic_DNA"/>
</dbReference>
<evidence type="ECO:0000313" key="1">
    <source>
        <dbReference type="EMBL" id="NFJ10630.1"/>
    </source>
</evidence>
<name>A0A846JC14_CLOBO</name>
<proteinExistence type="predicted"/>
<dbReference type="RefSeq" id="WP_012342640.1">
    <property type="nucleotide sequence ID" value="NZ_JACBDN010000001.1"/>
</dbReference>
<comment type="caution">
    <text evidence="1">The sequence shown here is derived from an EMBL/GenBank/DDBJ whole genome shotgun (WGS) entry which is preliminary data.</text>
</comment>
<gene>
    <name evidence="1" type="ORF">FC871_19660</name>
</gene>
<evidence type="ECO:0000313" key="2">
    <source>
        <dbReference type="Proteomes" id="UP000480039"/>
    </source>
</evidence>
<dbReference type="AlphaFoldDB" id="A0A846JC14"/>
<sequence>MEEIKIINRGKIAFLYMNDVFEKDIQLIFRNGQYIWAFVFNNNEKVHRLLQEYDTKNDLKKYNNCFKHIALAIKKKKMEE</sequence>